<keyword evidence="3" id="KW-1185">Reference proteome</keyword>
<evidence type="ECO:0000256" key="1">
    <source>
        <dbReference type="SAM" id="Phobius"/>
    </source>
</evidence>
<organism evidence="2 3">
    <name type="scientific">Kitasatospora paranensis</name>
    <dbReference type="NCBI Taxonomy" id="258053"/>
    <lineage>
        <taxon>Bacteria</taxon>
        <taxon>Bacillati</taxon>
        <taxon>Actinomycetota</taxon>
        <taxon>Actinomycetes</taxon>
        <taxon>Kitasatosporales</taxon>
        <taxon>Streptomycetaceae</taxon>
        <taxon>Kitasatospora</taxon>
    </lineage>
</organism>
<evidence type="ECO:0000313" key="3">
    <source>
        <dbReference type="Proteomes" id="UP001596435"/>
    </source>
</evidence>
<sequence>MILTGSLVLLLGALIVVLLRHKALKATDLLLCGAFGFLLADTGAASLIRALLAWLAKSFAAVHP</sequence>
<dbReference type="EMBL" id="JBHTAJ010000003">
    <property type="protein sequence ID" value="MFC7178426.1"/>
    <property type="molecule type" value="Genomic_DNA"/>
</dbReference>
<evidence type="ECO:0000313" key="2">
    <source>
        <dbReference type="EMBL" id="MFC7178426.1"/>
    </source>
</evidence>
<gene>
    <name evidence="2" type="ORF">ACFQMG_02475</name>
</gene>
<dbReference type="Proteomes" id="UP001596435">
    <property type="component" value="Unassembled WGS sequence"/>
</dbReference>
<proteinExistence type="predicted"/>
<keyword evidence="1" id="KW-1133">Transmembrane helix</keyword>
<dbReference type="RefSeq" id="WP_345707401.1">
    <property type="nucleotide sequence ID" value="NZ_BAABKV010000001.1"/>
</dbReference>
<accession>A0ABW2FMD4</accession>
<name>A0ABW2FMD4_9ACTN</name>
<reference evidence="3" key="1">
    <citation type="journal article" date="2019" name="Int. J. Syst. Evol. Microbiol.">
        <title>The Global Catalogue of Microorganisms (GCM) 10K type strain sequencing project: providing services to taxonomists for standard genome sequencing and annotation.</title>
        <authorList>
            <consortium name="The Broad Institute Genomics Platform"/>
            <consortium name="The Broad Institute Genome Sequencing Center for Infectious Disease"/>
            <person name="Wu L."/>
            <person name="Ma J."/>
        </authorList>
    </citation>
    <scope>NUCLEOTIDE SEQUENCE [LARGE SCALE GENOMIC DNA]</scope>
    <source>
        <strain evidence="3">CGMCC 1.12859</strain>
    </source>
</reference>
<keyword evidence="1" id="KW-0812">Transmembrane</keyword>
<evidence type="ECO:0008006" key="4">
    <source>
        <dbReference type="Google" id="ProtNLM"/>
    </source>
</evidence>
<keyword evidence="1" id="KW-0472">Membrane</keyword>
<comment type="caution">
    <text evidence="2">The sequence shown here is derived from an EMBL/GenBank/DDBJ whole genome shotgun (WGS) entry which is preliminary data.</text>
</comment>
<feature type="transmembrane region" description="Helical" evidence="1">
    <location>
        <begin position="35"/>
        <end position="56"/>
    </location>
</feature>
<protein>
    <recommendedName>
        <fullName evidence="4">DUF2304 domain-containing protein</fullName>
    </recommendedName>
</protein>